<gene>
    <name evidence="2" type="ORF">M9Y10_005333</name>
</gene>
<sequence>MSDFDDMLSALKELRREPSDPQKYLAHLLEIQNKSKIVNFKKYQSDKISSIFDDFWLFLMHSSSNSSNPSVRIAAIRAAAFFTLNLLPFYPEEIKNTFSTIATISTIDMEASSLIASVFGIISYRISTPYREQFLHSCPIFHHITESKSTQEHFISSLSHYSHLGLEFHRVIIKSFMLKITSDPNDKLYWHGVIEIVSNNPKELFLEVFNGIIENNAYQEHIQFMSNLLTIPDAPINSVNLYDIARFSLQLLYEYTNNKRDLTCNETSAVFKILSLKTNSFYVDCSTAGDGYLKISLSDAIQSDQTEKKIKIDTLDDSPEFYFLNLPPELAFPTGEEGSSLLACKMTLLFTHLDSQDEELVHKILNIIKDYVSKPYDTTVSACFQGISNSIPKLKNRDVLDEVVRILNETIYSPSKSWFHDMDRLKVIEAIPLDSASRSLGFKAIIPTFKQVLVWAKEKNEKLAKYAQQVLIHSFILQSDAEFLLSHVIKECDVFDSFDLVRTLEILNLYLEKYKKYFMPHFLIDFCKILLQLFTVYPDNPDVYIQILIFVTHFHIKKVRTRTLHICLCVILSTYNMITGMGASIRELNDLLMEEQTKMIESFSSKQSMDIIKENMNDYKSYIPHLYYTLKFLISVQKIDFKYVQPIVQYTINFFPYESSQIMYKYWKYFPQMSRTSLIGNNIECIKYACGFSCAGLWFELYMKASESISDSSSISNSVTSAPFAYSTYSNKDATFSSLTSKIDFSNALNYLKDFLNLSLNYMNCIDDKALLYYIHFYKFVYPSKQFDFNLIPESKRARVITLINRIPSKGRKKRSKNYSSGIFNTAKPSLTPSSSAPMYASTLPLVSIKTRTVSEFLFDTDQDQSEGESSLLNDDNDADNDNDHDNNSSIVADSNLIPSASDQSDRHSDHVSDNSDSESDFESESGSISLPTTIQKSGSDSLSGSESPINSESPIGSESGSLYTPQNLSPTDLSPFVSGSFSGNTVSRSSFISSGESPATSANISASSSYNFLIPLEENDVDHEDLPVSIYVPIDIPFEPPKVTTMDQLSEKLNVDDPLVEVQLKHGTYDFDEDELMELYEYYSKEEKKNPVILNLINEFANKNDINLGIPKEENAQQPSPRKGQVTNESAQRSILALRETQKIKKDSLLQLCRELNSSFHSQPFQRRRPRKSSDLEKKDEKEEDKDDSIQFEIIKKLLRSLTDSKKEYKLKLLLFTIGNVICTYTRIPFETAKLVITNFNDNYDKLPFIELSSCIEVFCQRVCKKGRPARFLTRMLTGTTIYDIGNENIVNSLAFCRNLPAKDSSFFIQKFLNDKSKPSTFRNSIKLMTILARDQNMIVPDLFNANTQAILNVYKLFKRNEPIHRQMGIFFNSIFREKYFEYLGKGATFPISSFQFPSNSLFSSYSICIPRFVKFIVAYQKHDYEFKDTRLIPFCKEYFELLNVEINLAEDKKAFALRKIEIFIEAVAKGKACVQRLDQYVMNWFVFLNQFFKFDSILNRLMPLAKIRFNGLFLGVIKFIKFYKKDLTPEELQHVTEWKIKCHAKAFKFALTDDKDLIRAAIQLSEFPDDCEESSDLIKKCQRHYNRVCGTEDDTNETEDDTNETEDDD</sequence>
<name>A0ABR2JLR6_9EUKA</name>
<protein>
    <submittedName>
        <fullName evidence="2">Uncharacterized protein</fullName>
    </submittedName>
</protein>
<feature type="region of interest" description="Disordered" evidence="1">
    <location>
        <begin position="861"/>
        <end position="969"/>
    </location>
</feature>
<feature type="compositionally biased region" description="Polar residues" evidence="1">
    <location>
        <begin position="949"/>
        <end position="969"/>
    </location>
</feature>
<keyword evidence="3" id="KW-1185">Reference proteome</keyword>
<feature type="compositionally biased region" description="Polar residues" evidence="1">
    <location>
        <begin position="889"/>
        <end position="903"/>
    </location>
</feature>
<feature type="compositionally biased region" description="Basic and acidic residues" evidence="1">
    <location>
        <begin position="904"/>
        <end position="914"/>
    </location>
</feature>
<feature type="compositionally biased region" description="Basic and acidic residues" evidence="1">
    <location>
        <begin position="1173"/>
        <end position="1182"/>
    </location>
</feature>
<comment type="caution">
    <text evidence="2">The sequence shown here is derived from an EMBL/GenBank/DDBJ whole genome shotgun (WGS) entry which is preliminary data.</text>
</comment>
<accession>A0ABR2JLR6</accession>
<feature type="compositionally biased region" description="Polar residues" evidence="1">
    <location>
        <begin position="1117"/>
        <end position="1132"/>
    </location>
</feature>
<evidence type="ECO:0000313" key="2">
    <source>
        <dbReference type="EMBL" id="KAK8878553.1"/>
    </source>
</evidence>
<dbReference type="EMBL" id="JAPFFF010000011">
    <property type="protein sequence ID" value="KAK8878553.1"/>
    <property type="molecule type" value="Genomic_DNA"/>
</dbReference>
<evidence type="ECO:0000256" key="1">
    <source>
        <dbReference type="SAM" id="MobiDB-lite"/>
    </source>
</evidence>
<reference evidence="2 3" key="1">
    <citation type="submission" date="2024-04" db="EMBL/GenBank/DDBJ databases">
        <title>Tritrichomonas musculus Genome.</title>
        <authorList>
            <person name="Alves-Ferreira E."/>
            <person name="Grigg M."/>
            <person name="Lorenzi H."/>
            <person name="Galac M."/>
        </authorList>
    </citation>
    <scope>NUCLEOTIDE SEQUENCE [LARGE SCALE GENOMIC DNA]</scope>
    <source>
        <strain evidence="2 3">EAF2021</strain>
    </source>
</reference>
<organism evidence="2 3">
    <name type="scientific">Tritrichomonas musculus</name>
    <dbReference type="NCBI Taxonomy" id="1915356"/>
    <lineage>
        <taxon>Eukaryota</taxon>
        <taxon>Metamonada</taxon>
        <taxon>Parabasalia</taxon>
        <taxon>Tritrichomonadida</taxon>
        <taxon>Tritrichomonadidae</taxon>
        <taxon>Tritrichomonas</taxon>
    </lineage>
</organism>
<feature type="compositionally biased region" description="Low complexity" evidence="1">
    <location>
        <begin position="938"/>
        <end position="948"/>
    </location>
</feature>
<evidence type="ECO:0000313" key="3">
    <source>
        <dbReference type="Proteomes" id="UP001470230"/>
    </source>
</evidence>
<feature type="region of interest" description="Disordered" evidence="1">
    <location>
        <begin position="1162"/>
        <end position="1183"/>
    </location>
</feature>
<feature type="region of interest" description="Disordered" evidence="1">
    <location>
        <begin position="1112"/>
        <end position="1132"/>
    </location>
</feature>
<dbReference type="Proteomes" id="UP001470230">
    <property type="component" value="Unassembled WGS sequence"/>
</dbReference>
<proteinExistence type="predicted"/>